<evidence type="ECO:0000256" key="1">
    <source>
        <dbReference type="ARBA" id="ARBA00004761"/>
    </source>
</evidence>
<gene>
    <name evidence="10" type="ORF">GCM10007860_24610</name>
</gene>
<evidence type="ECO:0000256" key="6">
    <source>
        <dbReference type="ARBA" id="ARBA00022777"/>
    </source>
</evidence>
<dbReference type="Proteomes" id="UP001156836">
    <property type="component" value="Unassembled WGS sequence"/>
</dbReference>
<comment type="catalytic activity">
    <reaction evidence="8 9">
        <text>D-gluconate + ATP = 6-phospho-D-gluconate + ADP + H(+)</text>
        <dbReference type="Rhea" id="RHEA:19433"/>
        <dbReference type="ChEBI" id="CHEBI:15378"/>
        <dbReference type="ChEBI" id="CHEBI:18391"/>
        <dbReference type="ChEBI" id="CHEBI:30616"/>
        <dbReference type="ChEBI" id="CHEBI:58759"/>
        <dbReference type="ChEBI" id="CHEBI:456216"/>
        <dbReference type="EC" id="2.7.1.12"/>
    </reaction>
</comment>
<keyword evidence="4 9" id="KW-0808">Transferase</keyword>
<name>A0ABQ6BTH1_9NEIS</name>
<keyword evidence="6 9" id="KW-0418">Kinase</keyword>
<organism evidence="10 11">
    <name type="scientific">Chitiniphilus shinanonensis</name>
    <dbReference type="NCBI Taxonomy" id="553088"/>
    <lineage>
        <taxon>Bacteria</taxon>
        <taxon>Pseudomonadati</taxon>
        <taxon>Pseudomonadota</taxon>
        <taxon>Betaproteobacteria</taxon>
        <taxon>Neisseriales</taxon>
        <taxon>Chitinibacteraceae</taxon>
        <taxon>Chitiniphilus</taxon>
    </lineage>
</organism>
<comment type="caution">
    <text evidence="10">The sequence shown here is derived from an EMBL/GenBank/DDBJ whole genome shotgun (WGS) entry which is preliminary data.</text>
</comment>
<evidence type="ECO:0000256" key="8">
    <source>
        <dbReference type="ARBA" id="ARBA00048090"/>
    </source>
</evidence>
<evidence type="ECO:0000256" key="2">
    <source>
        <dbReference type="ARBA" id="ARBA00008420"/>
    </source>
</evidence>
<comment type="pathway">
    <text evidence="1">Carbohydrate acid metabolism.</text>
</comment>
<reference evidence="11" key="1">
    <citation type="journal article" date="2019" name="Int. J. Syst. Evol. Microbiol.">
        <title>The Global Catalogue of Microorganisms (GCM) 10K type strain sequencing project: providing services to taxonomists for standard genome sequencing and annotation.</title>
        <authorList>
            <consortium name="The Broad Institute Genomics Platform"/>
            <consortium name="The Broad Institute Genome Sequencing Center for Infectious Disease"/>
            <person name="Wu L."/>
            <person name="Ma J."/>
        </authorList>
    </citation>
    <scope>NUCLEOTIDE SEQUENCE [LARGE SCALE GENOMIC DNA]</scope>
    <source>
        <strain evidence="11">NBRC 104970</strain>
    </source>
</reference>
<keyword evidence="5 9" id="KW-0547">Nucleotide-binding</keyword>
<comment type="similarity">
    <text evidence="2 9">Belongs to the gluconokinase GntK/GntV family.</text>
</comment>
<dbReference type="RefSeq" id="WP_040431296.1">
    <property type="nucleotide sequence ID" value="NZ_BSOZ01000042.1"/>
</dbReference>
<dbReference type="InterPro" id="IPR027417">
    <property type="entry name" value="P-loop_NTPase"/>
</dbReference>
<proteinExistence type="inferred from homology"/>
<keyword evidence="7 9" id="KW-0067">ATP-binding</keyword>
<evidence type="ECO:0000256" key="3">
    <source>
        <dbReference type="ARBA" id="ARBA00012054"/>
    </source>
</evidence>
<dbReference type="InterPro" id="IPR006001">
    <property type="entry name" value="Therm_gnt_kin"/>
</dbReference>
<evidence type="ECO:0000313" key="10">
    <source>
        <dbReference type="EMBL" id="GLS05310.1"/>
    </source>
</evidence>
<keyword evidence="11" id="KW-1185">Reference proteome</keyword>
<dbReference type="Pfam" id="PF13671">
    <property type="entry name" value="AAA_33"/>
    <property type="match status" value="1"/>
</dbReference>
<evidence type="ECO:0000256" key="4">
    <source>
        <dbReference type="ARBA" id="ARBA00022679"/>
    </source>
</evidence>
<protein>
    <recommendedName>
        <fullName evidence="3 9">Gluconokinase</fullName>
        <ecNumber evidence="3 9">2.7.1.12</ecNumber>
    </recommendedName>
</protein>
<dbReference type="PANTHER" id="PTHR43442:SF3">
    <property type="entry name" value="GLUCONOKINASE-RELATED"/>
    <property type="match status" value="1"/>
</dbReference>
<dbReference type="Gene3D" id="3.40.50.300">
    <property type="entry name" value="P-loop containing nucleotide triphosphate hydrolases"/>
    <property type="match status" value="1"/>
</dbReference>
<dbReference type="EC" id="2.7.1.12" evidence="3 9"/>
<dbReference type="PANTHER" id="PTHR43442">
    <property type="entry name" value="GLUCONOKINASE-RELATED"/>
    <property type="match status" value="1"/>
</dbReference>
<dbReference type="CDD" id="cd02021">
    <property type="entry name" value="GntK"/>
    <property type="match status" value="1"/>
</dbReference>
<evidence type="ECO:0000256" key="5">
    <source>
        <dbReference type="ARBA" id="ARBA00022741"/>
    </source>
</evidence>
<evidence type="ECO:0000313" key="11">
    <source>
        <dbReference type="Proteomes" id="UP001156836"/>
    </source>
</evidence>
<evidence type="ECO:0000256" key="9">
    <source>
        <dbReference type="RuleBase" id="RU363066"/>
    </source>
</evidence>
<evidence type="ECO:0000256" key="7">
    <source>
        <dbReference type="ARBA" id="ARBA00022840"/>
    </source>
</evidence>
<dbReference type="SUPFAM" id="SSF52540">
    <property type="entry name" value="P-loop containing nucleoside triphosphate hydrolases"/>
    <property type="match status" value="1"/>
</dbReference>
<accession>A0ABQ6BTH1</accession>
<dbReference type="NCBIfam" id="TIGR01313">
    <property type="entry name" value="therm_gnt_kin"/>
    <property type="match status" value="1"/>
</dbReference>
<dbReference type="EMBL" id="BSOZ01000042">
    <property type="protein sequence ID" value="GLS05310.1"/>
    <property type="molecule type" value="Genomic_DNA"/>
</dbReference>
<sequence length="176" mass="19117">MPRTWIVMGVSGSGKSSVGAALARALDAKFLDGDDLHPRANLLKMAAGTPLDDADRAPWLERINDAAFSLALKHEAGVIVCSALKRRYRDAIRRDNPQLAFLFLDGDYATIAARLRARHGHYQKEVMLRSQFEALEPPGDDEPDVLRIVIDGTPDQVLARALAAVRGYAAAMPGQG</sequence>